<name>A0A1R4I4B2_9GAMM</name>
<gene>
    <name evidence="1" type="ORF">CZ787_16215</name>
</gene>
<accession>A0A1R4I4B2</accession>
<comment type="caution">
    <text evidence="1">The sequence shown here is derived from an EMBL/GenBank/DDBJ whole genome shotgun (WGS) entry which is preliminary data.</text>
</comment>
<evidence type="ECO:0000313" key="2">
    <source>
        <dbReference type="Proteomes" id="UP000196331"/>
    </source>
</evidence>
<dbReference type="AlphaFoldDB" id="A0A1R4I4B2"/>
<protein>
    <submittedName>
        <fullName evidence="1">Uncharacterized protein</fullName>
    </submittedName>
</protein>
<dbReference type="Proteomes" id="UP000196331">
    <property type="component" value="Unassembled WGS sequence"/>
</dbReference>
<proteinExistence type="predicted"/>
<dbReference type="EMBL" id="FUKM01000057">
    <property type="protein sequence ID" value="SJN14652.1"/>
    <property type="molecule type" value="Genomic_DNA"/>
</dbReference>
<organism evidence="1 2">
    <name type="scientific">Halomonas citrativorans</name>
    <dbReference type="NCBI Taxonomy" id="2742612"/>
    <lineage>
        <taxon>Bacteria</taxon>
        <taxon>Pseudomonadati</taxon>
        <taxon>Pseudomonadota</taxon>
        <taxon>Gammaproteobacteria</taxon>
        <taxon>Oceanospirillales</taxon>
        <taxon>Halomonadaceae</taxon>
        <taxon>Halomonas</taxon>
    </lineage>
</organism>
<reference evidence="1 2" key="1">
    <citation type="submission" date="2017-02" db="EMBL/GenBank/DDBJ databases">
        <authorList>
            <person name="Dridi B."/>
        </authorList>
    </citation>
    <scope>NUCLEOTIDE SEQUENCE [LARGE SCALE GENOMIC DNA]</scope>
    <source>
        <strain evidence="1 2">JB380</strain>
    </source>
</reference>
<sequence>MRSARAHANDVEPLTALLSDAKIQSKIAIRPPLSLQEAKQNRLH</sequence>
<evidence type="ECO:0000313" key="1">
    <source>
        <dbReference type="EMBL" id="SJN14652.1"/>
    </source>
</evidence>